<reference evidence="2" key="1">
    <citation type="journal article" date="2008" name="J. Virol. Methods">
        <title>The use of lumpy skin disease virus genome termini for detection and phylogenetic analysis.</title>
        <authorList>
            <person name="Stram Y."/>
            <person name="Kuznetzova L."/>
            <person name="Friedgut O."/>
            <person name="Gelman B."/>
            <person name="Yadin H."/>
            <person name="Rubinstein-Guini M."/>
        </authorList>
    </citation>
    <scope>NUCLEOTIDE SEQUENCE</scope>
</reference>
<keyword evidence="1" id="KW-0812">Transmembrane</keyword>
<name>B0FXL5_LSDV</name>
<organism evidence="2">
    <name type="scientific">Lumpy skin disease virus Nigeria 1996</name>
    <dbReference type="NCBI Taxonomy" id="492738"/>
    <lineage>
        <taxon>Viruses</taxon>
        <taxon>Varidnaviria</taxon>
        <taxon>Bamfordvirae</taxon>
        <taxon>Nucleocytoviricota</taxon>
        <taxon>Pokkesviricetes</taxon>
        <taxon>Chitovirales</taxon>
        <taxon>Poxviridae</taxon>
        <taxon>Chordopoxvirinae</taxon>
        <taxon>Capripoxvirus</taxon>
        <taxon>Capripoxvirus lumpyskinpox</taxon>
        <taxon>Lumpy skin disease virus</taxon>
    </lineage>
</organism>
<protein>
    <recommendedName>
        <fullName evidence="3">LSDV155</fullName>
    </recommendedName>
</protein>
<proteinExistence type="predicted"/>
<sequence length="131" mass="15487">MLCIFYIARLCNLIIYSLYSLLMFPMQKLISFMFGNLNPFDSVLDKDEKIQDNINTNHKPIESKEINNDLPLTVLDKKDTSDINIRNDNGVFDFIKIPNPFKKHYEYYCNQNTIKEPPRKGLVERMMNMVE</sequence>
<keyword evidence="1" id="KW-1133">Transmembrane helix</keyword>
<evidence type="ECO:0000256" key="1">
    <source>
        <dbReference type="SAM" id="Phobius"/>
    </source>
</evidence>
<dbReference type="InterPro" id="IPR020356">
    <property type="entry name" value="Poxvirus_T3C"/>
</dbReference>
<dbReference type="EMBL" id="EU360909">
    <property type="protein sequence ID" value="ABY64911.1"/>
    <property type="molecule type" value="Genomic_DNA"/>
</dbReference>
<keyword evidence="1" id="KW-0472">Membrane</keyword>
<evidence type="ECO:0000313" key="2">
    <source>
        <dbReference type="EMBL" id="ABY64911.1"/>
    </source>
</evidence>
<dbReference type="SMR" id="B0FXL5"/>
<accession>B0FXL5</accession>
<dbReference type="Pfam" id="PF10918">
    <property type="entry name" value="DUF2718"/>
    <property type="match status" value="1"/>
</dbReference>
<feature type="transmembrane region" description="Helical" evidence="1">
    <location>
        <begin position="6"/>
        <end position="24"/>
    </location>
</feature>
<evidence type="ECO:0008006" key="3">
    <source>
        <dbReference type="Google" id="ProtNLM"/>
    </source>
</evidence>